<feature type="domain" description="ADP ribosyltransferase" evidence="1">
    <location>
        <begin position="26"/>
        <end position="130"/>
    </location>
</feature>
<dbReference type="Gene3D" id="3.90.176.10">
    <property type="entry name" value="Toxin ADP-ribosyltransferase, Chain A, domain 1"/>
    <property type="match status" value="1"/>
</dbReference>
<dbReference type="EMBL" id="MAHX01000006">
    <property type="protein sequence ID" value="OPC67961.1"/>
    <property type="molecule type" value="Genomic_DNA"/>
</dbReference>
<organism evidence="2 3">
    <name type="scientific">Elizabethkingia occulta</name>
    <dbReference type="NCBI Taxonomy" id="1867263"/>
    <lineage>
        <taxon>Bacteria</taxon>
        <taxon>Pseudomonadati</taxon>
        <taxon>Bacteroidota</taxon>
        <taxon>Flavobacteriia</taxon>
        <taxon>Flavobacteriales</taxon>
        <taxon>Weeksellaceae</taxon>
        <taxon>Elizabethkingia</taxon>
    </lineage>
</organism>
<evidence type="ECO:0000313" key="3">
    <source>
        <dbReference type="Proteomes" id="UP000190813"/>
    </source>
</evidence>
<reference evidence="2 3" key="1">
    <citation type="submission" date="2016-06" db="EMBL/GenBank/DDBJ databases">
        <title>Revisiting the taxonomy of the Elizabethkingia Genus based on Whole-Genome Sequencing, Optical Mapping, and MALDI-TOF.</title>
        <authorList>
            <person name="Nicholson A.C."/>
        </authorList>
    </citation>
    <scope>NUCLEOTIDE SEQUENCE [LARGE SCALE GENOMIC DNA]</scope>
    <source>
        <strain evidence="2 3">G4070</strain>
    </source>
</reference>
<evidence type="ECO:0000259" key="1">
    <source>
        <dbReference type="Pfam" id="PF03496"/>
    </source>
</evidence>
<dbReference type="PROSITE" id="PS51996">
    <property type="entry name" value="TR_MART"/>
    <property type="match status" value="1"/>
</dbReference>
<dbReference type="Pfam" id="PF03496">
    <property type="entry name" value="ADPrib_exo_Tox"/>
    <property type="match status" value="1"/>
</dbReference>
<name>A0A1T3MUF1_9FLAO</name>
<sequence length="134" mass="15580">MTGFYSTQEKLMNEALEKLPVYESESLLYRIENLTDVQINEYYKVGKEITNKHFTSSSYDLFSIGEAMRKRKFTVLIRIESKNGKLIEAISTLKDEAEVIFKSNTTFYVDKFTENINPLDPFGSKIKTIIIKEK</sequence>
<proteinExistence type="predicted"/>
<dbReference type="AlphaFoldDB" id="A0A1T3MUF1"/>
<dbReference type="GO" id="GO:0005576">
    <property type="term" value="C:extracellular region"/>
    <property type="evidence" value="ECO:0007669"/>
    <property type="project" value="InterPro"/>
</dbReference>
<dbReference type="Proteomes" id="UP000190813">
    <property type="component" value="Unassembled WGS sequence"/>
</dbReference>
<keyword evidence="3" id="KW-1185">Reference proteome</keyword>
<dbReference type="SUPFAM" id="SSF56399">
    <property type="entry name" value="ADP-ribosylation"/>
    <property type="match status" value="1"/>
</dbReference>
<accession>A0A1T3MUF1</accession>
<comment type="caution">
    <text evidence="2">The sequence shown here is derived from an EMBL/GenBank/DDBJ whole genome shotgun (WGS) entry which is preliminary data.</text>
</comment>
<evidence type="ECO:0000313" key="2">
    <source>
        <dbReference type="EMBL" id="OPC67961.1"/>
    </source>
</evidence>
<gene>
    <name evidence="2" type="ORF">BAZ10_14940</name>
</gene>
<protein>
    <recommendedName>
        <fullName evidence="1">ADP ribosyltransferase domain-containing protein</fullName>
    </recommendedName>
</protein>
<dbReference type="InterPro" id="IPR003540">
    <property type="entry name" value="ADP-ribosyltransferase"/>
</dbReference>